<evidence type="ECO:0000259" key="10">
    <source>
        <dbReference type="PROSITE" id="PS51880"/>
    </source>
</evidence>
<comment type="similarity">
    <text evidence="1">Belongs to the class-II aminoacyl-tRNA synthetase family.</text>
</comment>
<dbReference type="Pfam" id="PF02824">
    <property type="entry name" value="TGS"/>
    <property type="match status" value="1"/>
</dbReference>
<evidence type="ECO:0000256" key="8">
    <source>
        <dbReference type="ARBA" id="ARBA00031900"/>
    </source>
</evidence>
<dbReference type="FunFam" id="3.10.20.30:FF:000006">
    <property type="entry name" value="Threonine--tRNA ligase, cytoplasmic"/>
    <property type="match status" value="1"/>
</dbReference>
<gene>
    <name evidence="11" type="ORF">AMK59_5632</name>
</gene>
<evidence type="ECO:0000256" key="9">
    <source>
        <dbReference type="ARBA" id="ARBA00049515"/>
    </source>
</evidence>
<evidence type="ECO:0000256" key="4">
    <source>
        <dbReference type="ARBA" id="ARBA00022741"/>
    </source>
</evidence>
<dbReference type="AlphaFoldDB" id="A0A0T6B0F4"/>
<keyword evidence="7" id="KW-0030">Aminoacyl-tRNA synthetase</keyword>
<dbReference type="PANTHER" id="PTHR11451:SF46">
    <property type="entry name" value="THREONINE--TRNA LIGASE"/>
    <property type="match status" value="1"/>
</dbReference>
<dbReference type="InterPro" id="IPR012676">
    <property type="entry name" value="TGS-like"/>
</dbReference>
<protein>
    <recommendedName>
        <fullName evidence="2">threonine--tRNA ligase</fullName>
        <ecNumber evidence="2">6.1.1.3</ecNumber>
    </recommendedName>
    <alternativeName>
        <fullName evidence="8">Threonyl-tRNA synthetase</fullName>
    </alternativeName>
</protein>
<accession>A0A0T6B0F4</accession>
<evidence type="ECO:0000256" key="5">
    <source>
        <dbReference type="ARBA" id="ARBA00022840"/>
    </source>
</evidence>
<dbReference type="CDD" id="cd01667">
    <property type="entry name" value="TGS_ThrRS"/>
    <property type="match status" value="1"/>
</dbReference>
<dbReference type="PANTHER" id="PTHR11451">
    <property type="entry name" value="THREONINE-TRNA LIGASE"/>
    <property type="match status" value="1"/>
</dbReference>
<proteinExistence type="inferred from homology"/>
<comment type="catalytic activity">
    <reaction evidence="9">
        <text>tRNA(Thr) + L-threonine + ATP = L-threonyl-tRNA(Thr) + AMP + diphosphate + H(+)</text>
        <dbReference type="Rhea" id="RHEA:24624"/>
        <dbReference type="Rhea" id="RHEA-COMP:9670"/>
        <dbReference type="Rhea" id="RHEA-COMP:9704"/>
        <dbReference type="ChEBI" id="CHEBI:15378"/>
        <dbReference type="ChEBI" id="CHEBI:30616"/>
        <dbReference type="ChEBI" id="CHEBI:33019"/>
        <dbReference type="ChEBI" id="CHEBI:57926"/>
        <dbReference type="ChEBI" id="CHEBI:78442"/>
        <dbReference type="ChEBI" id="CHEBI:78534"/>
        <dbReference type="ChEBI" id="CHEBI:456215"/>
        <dbReference type="EC" id="6.1.1.3"/>
    </reaction>
</comment>
<keyword evidence="6" id="KW-0648">Protein biosynthesis</keyword>
<dbReference type="EC" id="6.1.1.3" evidence="2"/>
<dbReference type="Proteomes" id="UP000051574">
    <property type="component" value="Unassembled WGS sequence"/>
</dbReference>
<evidence type="ECO:0000256" key="7">
    <source>
        <dbReference type="ARBA" id="ARBA00023146"/>
    </source>
</evidence>
<comment type="caution">
    <text evidence="11">The sequence shown here is derived from an EMBL/GenBank/DDBJ whole genome shotgun (WGS) entry which is preliminary data.</text>
</comment>
<evidence type="ECO:0000313" key="11">
    <source>
        <dbReference type="EMBL" id="KRT80944.1"/>
    </source>
</evidence>
<sequence>MVDCADNVVQAMENATVGNQEKASKMKDKVKDKKASAGDKSGVCELNPWPAYIQERLTLWDKLKAQYDAEIASKPNNPITVTLPDGKAIEALSWKTTAYDVARGISQGLADNTVIAKVNGVLWDLDRPLEADCKLELLKFEEAEAQGVFWHSSAHILGEACERIYGG</sequence>
<keyword evidence="3" id="KW-0436">Ligase</keyword>
<reference evidence="11 12" key="1">
    <citation type="submission" date="2015-09" db="EMBL/GenBank/DDBJ databases">
        <title>Draft genome of the scarab beetle Oryctes borbonicus.</title>
        <authorList>
            <person name="Meyer J.M."/>
            <person name="Markov G.V."/>
            <person name="Baskaran P."/>
            <person name="Herrmann M."/>
            <person name="Sommer R.J."/>
            <person name="Roedelsperger C."/>
        </authorList>
    </citation>
    <scope>NUCLEOTIDE SEQUENCE [LARGE SCALE GENOMIC DNA]</scope>
    <source>
        <strain evidence="11">OB123</strain>
        <tissue evidence="11">Whole animal</tissue>
    </source>
</reference>
<organism evidence="11 12">
    <name type="scientific">Oryctes borbonicus</name>
    <dbReference type="NCBI Taxonomy" id="1629725"/>
    <lineage>
        <taxon>Eukaryota</taxon>
        <taxon>Metazoa</taxon>
        <taxon>Ecdysozoa</taxon>
        <taxon>Arthropoda</taxon>
        <taxon>Hexapoda</taxon>
        <taxon>Insecta</taxon>
        <taxon>Pterygota</taxon>
        <taxon>Neoptera</taxon>
        <taxon>Endopterygota</taxon>
        <taxon>Coleoptera</taxon>
        <taxon>Polyphaga</taxon>
        <taxon>Scarabaeiformia</taxon>
        <taxon>Scarabaeidae</taxon>
        <taxon>Dynastinae</taxon>
        <taxon>Oryctes</taxon>
    </lineage>
</organism>
<evidence type="ECO:0000256" key="2">
    <source>
        <dbReference type="ARBA" id="ARBA00013163"/>
    </source>
</evidence>
<dbReference type="GO" id="GO:0006435">
    <property type="term" value="P:threonyl-tRNA aminoacylation"/>
    <property type="evidence" value="ECO:0007669"/>
    <property type="project" value="TreeGrafter"/>
</dbReference>
<feature type="non-terminal residue" evidence="11">
    <location>
        <position position="167"/>
    </location>
</feature>
<dbReference type="GO" id="GO:0004829">
    <property type="term" value="F:threonine-tRNA ligase activity"/>
    <property type="evidence" value="ECO:0007669"/>
    <property type="project" value="UniProtKB-EC"/>
</dbReference>
<dbReference type="GO" id="GO:0005524">
    <property type="term" value="F:ATP binding"/>
    <property type="evidence" value="ECO:0007669"/>
    <property type="project" value="UniProtKB-KW"/>
</dbReference>
<dbReference type="InterPro" id="IPR012675">
    <property type="entry name" value="Beta-grasp_dom_sf"/>
</dbReference>
<evidence type="ECO:0000313" key="12">
    <source>
        <dbReference type="Proteomes" id="UP000051574"/>
    </source>
</evidence>
<evidence type="ECO:0000256" key="3">
    <source>
        <dbReference type="ARBA" id="ARBA00022598"/>
    </source>
</evidence>
<dbReference type="EMBL" id="LJIG01016324">
    <property type="protein sequence ID" value="KRT80944.1"/>
    <property type="molecule type" value="Genomic_DNA"/>
</dbReference>
<dbReference type="PROSITE" id="PS51880">
    <property type="entry name" value="TGS"/>
    <property type="match status" value="1"/>
</dbReference>
<feature type="domain" description="TGS" evidence="10">
    <location>
        <begin position="77"/>
        <end position="139"/>
    </location>
</feature>
<dbReference type="SUPFAM" id="SSF81271">
    <property type="entry name" value="TGS-like"/>
    <property type="match status" value="1"/>
</dbReference>
<keyword evidence="4" id="KW-0547">Nucleotide-binding</keyword>
<dbReference type="GO" id="GO:0005739">
    <property type="term" value="C:mitochondrion"/>
    <property type="evidence" value="ECO:0007669"/>
    <property type="project" value="TreeGrafter"/>
</dbReference>
<dbReference type="OrthoDB" id="5423599at2759"/>
<evidence type="ECO:0000256" key="1">
    <source>
        <dbReference type="ARBA" id="ARBA00008226"/>
    </source>
</evidence>
<keyword evidence="5" id="KW-0067">ATP-binding</keyword>
<dbReference type="Gene3D" id="3.10.20.30">
    <property type="match status" value="1"/>
</dbReference>
<dbReference type="InterPro" id="IPR004095">
    <property type="entry name" value="TGS"/>
</dbReference>
<keyword evidence="12" id="KW-1185">Reference proteome</keyword>
<evidence type="ECO:0000256" key="6">
    <source>
        <dbReference type="ARBA" id="ARBA00022917"/>
    </source>
</evidence>
<name>A0A0T6B0F4_9SCAR</name>